<name>A0ABP1RSW0_9HEXA</name>
<keyword evidence="6 13" id="KW-1133">Transmembrane helix</keyword>
<comment type="similarity">
    <text evidence="2 12">Belongs to the amiloride-sensitive sodium channel (TC 1.A.6) family.</text>
</comment>
<keyword evidence="3 12" id="KW-0813">Transport</keyword>
<protein>
    <recommendedName>
        <fullName evidence="16">Sodium channel protein Nach</fullName>
    </recommendedName>
</protein>
<evidence type="ECO:0000256" key="7">
    <source>
        <dbReference type="ARBA" id="ARBA00023053"/>
    </source>
</evidence>
<evidence type="ECO:0000256" key="13">
    <source>
        <dbReference type="SAM" id="Phobius"/>
    </source>
</evidence>
<keyword evidence="5 12" id="KW-0812">Transmembrane</keyword>
<sequence length="441" mass="50966">MWKAFSSMPIVTVFNPAEKTIDEISFPAVTVCNVNKVRKSFVKKVQNRYLNAESLFPDEEWLQAYAELRDVGHICEASRTFTQTFINRSDPNFNNTYKELRLGTELPTNISCYKKAREEISDPQKMLRRGSQNCSEMILYCLWLDQPYSCSDLFTQIQTDYGFCCSFNMIPKELMFKNSTLPSDPELQQRIQEWKDADVNYENLVSQGGNSDDYPKKQLRSGRSSGLSFLIDPELDEYFCSNSDDPETDPICKSTLYNCVRDVRKRINQLGWGKSCTKCYPTCTQIHYQSQVSSLRINKKYTEALLKDQISAPEDVSIVHVYFGEDTVHPKLRKELYTFVNLMSNTGGLLGLCMGFSFLSLLEILYYFTIRNIFKYLRFKSGDNTEDTDVHINEVDFRPAVITDKDKTSNMVDKMAMVESMDSRFNSKIFPELYGLSSFKK</sequence>
<dbReference type="PRINTS" id="PR01078">
    <property type="entry name" value="AMINACHANNEL"/>
</dbReference>
<evidence type="ECO:0000256" key="1">
    <source>
        <dbReference type="ARBA" id="ARBA00004141"/>
    </source>
</evidence>
<evidence type="ECO:0000256" key="6">
    <source>
        <dbReference type="ARBA" id="ARBA00022989"/>
    </source>
</evidence>
<evidence type="ECO:0000256" key="9">
    <source>
        <dbReference type="ARBA" id="ARBA00023136"/>
    </source>
</evidence>
<evidence type="ECO:0008006" key="16">
    <source>
        <dbReference type="Google" id="ProtNLM"/>
    </source>
</evidence>
<keyword evidence="7" id="KW-0915">Sodium</keyword>
<evidence type="ECO:0000256" key="5">
    <source>
        <dbReference type="ARBA" id="ARBA00022692"/>
    </source>
</evidence>
<evidence type="ECO:0000256" key="12">
    <source>
        <dbReference type="RuleBase" id="RU000679"/>
    </source>
</evidence>
<reference evidence="14 15" key="1">
    <citation type="submission" date="2024-08" db="EMBL/GenBank/DDBJ databases">
        <authorList>
            <person name="Cucini C."/>
            <person name="Frati F."/>
        </authorList>
    </citation>
    <scope>NUCLEOTIDE SEQUENCE [LARGE SCALE GENOMIC DNA]</scope>
</reference>
<keyword evidence="9 13" id="KW-0472">Membrane</keyword>
<evidence type="ECO:0000256" key="11">
    <source>
        <dbReference type="ARBA" id="ARBA00023303"/>
    </source>
</evidence>
<keyword evidence="10 12" id="KW-0739">Sodium transport</keyword>
<keyword evidence="4 12" id="KW-0894">Sodium channel</keyword>
<keyword evidence="11 12" id="KW-0407">Ion channel</keyword>
<dbReference type="Proteomes" id="UP001642540">
    <property type="component" value="Unassembled WGS sequence"/>
</dbReference>
<comment type="subcellular location">
    <subcellularLocation>
        <location evidence="1">Membrane</location>
        <topology evidence="1">Multi-pass membrane protein</topology>
    </subcellularLocation>
</comment>
<keyword evidence="8 12" id="KW-0406">Ion transport</keyword>
<dbReference type="Gene3D" id="2.60.470.10">
    <property type="entry name" value="Acid-sensing ion channels like domains"/>
    <property type="match status" value="1"/>
</dbReference>
<proteinExistence type="inferred from homology"/>
<evidence type="ECO:0000256" key="10">
    <source>
        <dbReference type="ARBA" id="ARBA00023201"/>
    </source>
</evidence>
<accession>A0ABP1RSW0</accession>
<evidence type="ECO:0000313" key="14">
    <source>
        <dbReference type="EMBL" id="CAL8134972.1"/>
    </source>
</evidence>
<evidence type="ECO:0000256" key="8">
    <source>
        <dbReference type="ARBA" id="ARBA00023065"/>
    </source>
</evidence>
<dbReference type="PANTHER" id="PTHR11690:SF243">
    <property type="entry name" value="PICKPOCKET 12-RELATED"/>
    <property type="match status" value="1"/>
</dbReference>
<comment type="caution">
    <text evidence="14">The sequence shown here is derived from an EMBL/GenBank/DDBJ whole genome shotgun (WGS) entry which is preliminary data.</text>
</comment>
<evidence type="ECO:0000256" key="4">
    <source>
        <dbReference type="ARBA" id="ARBA00022461"/>
    </source>
</evidence>
<keyword evidence="15" id="KW-1185">Reference proteome</keyword>
<evidence type="ECO:0000256" key="3">
    <source>
        <dbReference type="ARBA" id="ARBA00022448"/>
    </source>
</evidence>
<gene>
    <name evidence="14" type="ORF">ODALV1_LOCUS25772</name>
</gene>
<dbReference type="InterPro" id="IPR001873">
    <property type="entry name" value="ENaC"/>
</dbReference>
<dbReference type="Pfam" id="PF00858">
    <property type="entry name" value="ASC"/>
    <property type="match status" value="2"/>
</dbReference>
<evidence type="ECO:0000256" key="2">
    <source>
        <dbReference type="ARBA" id="ARBA00007193"/>
    </source>
</evidence>
<organism evidence="14 15">
    <name type="scientific">Orchesella dallaii</name>
    <dbReference type="NCBI Taxonomy" id="48710"/>
    <lineage>
        <taxon>Eukaryota</taxon>
        <taxon>Metazoa</taxon>
        <taxon>Ecdysozoa</taxon>
        <taxon>Arthropoda</taxon>
        <taxon>Hexapoda</taxon>
        <taxon>Collembola</taxon>
        <taxon>Entomobryomorpha</taxon>
        <taxon>Entomobryoidea</taxon>
        <taxon>Orchesellidae</taxon>
        <taxon>Orchesellinae</taxon>
        <taxon>Orchesella</taxon>
    </lineage>
</organism>
<evidence type="ECO:0000313" key="15">
    <source>
        <dbReference type="Proteomes" id="UP001642540"/>
    </source>
</evidence>
<feature type="transmembrane region" description="Helical" evidence="13">
    <location>
        <begin position="349"/>
        <end position="370"/>
    </location>
</feature>
<dbReference type="EMBL" id="CAXLJM020000107">
    <property type="protein sequence ID" value="CAL8134972.1"/>
    <property type="molecule type" value="Genomic_DNA"/>
</dbReference>
<dbReference type="PANTHER" id="PTHR11690">
    <property type="entry name" value="AMILORIDE-SENSITIVE SODIUM CHANNEL-RELATED"/>
    <property type="match status" value="1"/>
</dbReference>